<dbReference type="SUPFAM" id="SSF48452">
    <property type="entry name" value="TPR-like"/>
    <property type="match status" value="2"/>
</dbReference>
<evidence type="ECO:0000313" key="2">
    <source>
        <dbReference type="Proteomes" id="UP000799118"/>
    </source>
</evidence>
<sequence>MASSGQILSHASNFQIYNSVFTTGDANVTYHGAHLTQDANQDHPILLSDILKCPAPSQYFVGREDALKKLEKIFSEPLITLWSTNTEVIHDFVISQIKSKLHVKYSCVFLDASSAQALNASLAAKNREQAFPTKFLLVLENANGSVVEDHIHNLPDSPILVTSTEPAISKLASFTACKFQLSDGATQQEMQKVLSSIEKALEPKQQATTIVANGGTGKTQIVLQFVSKNISRFSNIWFFDAASNDILAANFKELGTASGVGEEVKNVRDFLGKRKENWLCIFDNADDKQVILKDYIPSCNHGNVIVTSRLKETLQMASPECYIDLSDLKREDAVELLLKHSHDESSEKNQDLAARIVDAFGCHALAVSTAGAYIGVTPTCNLGNYLTHLTKILKYETRSLDAYKLTVFDACQLSFSKLHHSTKYLMQICAYLNPAAIPIEIFTCAAAFTGSDTSSVDVNPPTKAIEAMEEFLSLFVKKESWEDSVVELCQLSLASYEDVKKSLVFHPVIQTCAQETIANQEHMKQTALLLLGRATPFGGLIEDHIFRHQLLIQANSIQIEEVPTDHVKICLSRIFREGGLWSKCEILEREVLAQHIAVLGEHHPSTLTSMSNLASTYQDQGNLDAAQQLQEQELAQRKVVVGEHHSDTLTSMSNLASTYHKQGNLDAAQQLQEQVLAQRKVVLGEHHPSTLTSMGNLASTYQNQGNLDAAQQLQEQVLAQCKVVLGEHHPDTLTSMNNLALTYQDQGNLDAAQQLQEQVLAQRKAVLGEHHPDTLTSMSNLALTYHKQGNLNAAQQLQEQDLAQCKVVLGAHHPDTLTSMSNLASTYQNQGNLDAAQQLQEQELAQCKVVLGEHHPHTLTSMNNLALTYHKQGNLDAAQQLQEQMKKISLLQKNVPEEQSCTSSVHESKPIVAQTMGSGSRLKRFLLNPSKRLKIWKRSQPAPNLSMSST</sequence>
<dbReference type="Pfam" id="PF13374">
    <property type="entry name" value="TPR_10"/>
    <property type="match status" value="1"/>
</dbReference>
<dbReference type="PANTHER" id="PTHR46082:SF11">
    <property type="entry name" value="AAA+ ATPASE DOMAIN-CONTAINING PROTEIN-RELATED"/>
    <property type="match status" value="1"/>
</dbReference>
<dbReference type="Gene3D" id="3.40.50.300">
    <property type="entry name" value="P-loop containing nucleotide triphosphate hydrolases"/>
    <property type="match status" value="1"/>
</dbReference>
<organism evidence="1 2">
    <name type="scientific">Gymnopus androsaceus JB14</name>
    <dbReference type="NCBI Taxonomy" id="1447944"/>
    <lineage>
        <taxon>Eukaryota</taxon>
        <taxon>Fungi</taxon>
        <taxon>Dikarya</taxon>
        <taxon>Basidiomycota</taxon>
        <taxon>Agaricomycotina</taxon>
        <taxon>Agaricomycetes</taxon>
        <taxon>Agaricomycetidae</taxon>
        <taxon>Agaricales</taxon>
        <taxon>Marasmiineae</taxon>
        <taxon>Omphalotaceae</taxon>
        <taxon>Gymnopus</taxon>
    </lineage>
</organism>
<evidence type="ECO:0000313" key="1">
    <source>
        <dbReference type="EMBL" id="KAE9399659.1"/>
    </source>
</evidence>
<proteinExistence type="predicted"/>
<keyword evidence="2" id="KW-1185">Reference proteome</keyword>
<protein>
    <submittedName>
        <fullName evidence="1">TPR-like protein</fullName>
    </submittedName>
</protein>
<name>A0A6A4HMH6_9AGAR</name>
<dbReference type="SUPFAM" id="SSF52540">
    <property type="entry name" value="P-loop containing nucleoside triphosphate hydrolases"/>
    <property type="match status" value="1"/>
</dbReference>
<dbReference type="Gene3D" id="1.25.40.10">
    <property type="entry name" value="Tetratricopeptide repeat domain"/>
    <property type="match status" value="2"/>
</dbReference>
<gene>
    <name evidence="1" type="ORF">BT96DRAFT_1019337</name>
</gene>
<dbReference type="Pfam" id="PF13424">
    <property type="entry name" value="TPR_12"/>
    <property type="match status" value="3"/>
</dbReference>
<accession>A0A6A4HMH6</accession>
<dbReference type="InterPro" id="IPR053137">
    <property type="entry name" value="NLR-like"/>
</dbReference>
<dbReference type="InterPro" id="IPR027417">
    <property type="entry name" value="P-loop_NTPase"/>
</dbReference>
<dbReference type="OrthoDB" id="1658288at2759"/>
<dbReference type="AlphaFoldDB" id="A0A6A4HMH6"/>
<reference evidence="1" key="1">
    <citation type="journal article" date="2019" name="Environ. Microbiol.">
        <title>Fungal ecological strategies reflected in gene transcription - a case study of two litter decomposers.</title>
        <authorList>
            <person name="Barbi F."/>
            <person name="Kohler A."/>
            <person name="Barry K."/>
            <person name="Baskaran P."/>
            <person name="Daum C."/>
            <person name="Fauchery L."/>
            <person name="Ihrmark K."/>
            <person name="Kuo A."/>
            <person name="LaButti K."/>
            <person name="Lipzen A."/>
            <person name="Morin E."/>
            <person name="Grigoriev I.V."/>
            <person name="Henrissat B."/>
            <person name="Lindahl B."/>
            <person name="Martin F."/>
        </authorList>
    </citation>
    <scope>NUCLEOTIDE SEQUENCE</scope>
    <source>
        <strain evidence="1">JB14</strain>
    </source>
</reference>
<dbReference type="EMBL" id="ML769466">
    <property type="protein sequence ID" value="KAE9399659.1"/>
    <property type="molecule type" value="Genomic_DNA"/>
</dbReference>
<dbReference type="InterPro" id="IPR011990">
    <property type="entry name" value="TPR-like_helical_dom_sf"/>
</dbReference>
<dbReference type="Proteomes" id="UP000799118">
    <property type="component" value="Unassembled WGS sequence"/>
</dbReference>
<dbReference type="PANTHER" id="PTHR46082">
    <property type="entry name" value="ATP/GTP-BINDING PROTEIN-RELATED"/>
    <property type="match status" value="1"/>
</dbReference>
<dbReference type="PRINTS" id="PR00381">
    <property type="entry name" value="KINESINLIGHT"/>
</dbReference>